<dbReference type="Proteomes" id="UP001205105">
    <property type="component" value="Unassembled WGS sequence"/>
</dbReference>
<comment type="caution">
    <text evidence="4">The sequence shown here is derived from an EMBL/GenBank/DDBJ whole genome shotgun (WGS) entry which is preliminary data.</text>
</comment>
<evidence type="ECO:0000256" key="2">
    <source>
        <dbReference type="SAM" id="MobiDB-lite"/>
    </source>
</evidence>
<dbReference type="InterPro" id="IPR037278">
    <property type="entry name" value="ARFGAP/RecO"/>
</dbReference>
<dbReference type="InterPro" id="IPR044820">
    <property type="entry name" value="AGD14-like"/>
</dbReference>
<dbReference type="PANTHER" id="PTHR46085:SF3">
    <property type="entry name" value="ARF GTPASE ACTIVATING PROTEIN"/>
    <property type="match status" value="1"/>
</dbReference>
<dbReference type="Gene3D" id="1.10.220.150">
    <property type="entry name" value="Arf GTPase activating protein"/>
    <property type="match status" value="1"/>
</dbReference>
<proteinExistence type="predicted"/>
<dbReference type="PRINTS" id="PR00405">
    <property type="entry name" value="REVINTRACTNG"/>
</dbReference>
<dbReference type="GO" id="GO:0005096">
    <property type="term" value="F:GTPase activator activity"/>
    <property type="evidence" value="ECO:0007669"/>
    <property type="project" value="InterPro"/>
</dbReference>
<feature type="compositionally biased region" description="Low complexity" evidence="2">
    <location>
        <begin position="331"/>
        <end position="341"/>
    </location>
</feature>
<keyword evidence="1" id="KW-0479">Metal-binding</keyword>
<keyword evidence="1" id="KW-0863">Zinc-finger</keyword>
<feature type="region of interest" description="Disordered" evidence="2">
    <location>
        <begin position="648"/>
        <end position="669"/>
    </location>
</feature>
<gene>
    <name evidence="4" type="ORF">COHA_008488</name>
</gene>
<accession>A0AAD5H2G4</accession>
<feature type="region of interest" description="Disordered" evidence="2">
    <location>
        <begin position="266"/>
        <end position="313"/>
    </location>
</feature>
<reference evidence="4" key="1">
    <citation type="submission" date="2020-11" db="EMBL/GenBank/DDBJ databases">
        <title>Chlorella ohadii genome sequencing and assembly.</title>
        <authorList>
            <person name="Murik O."/>
            <person name="Treves H."/>
            <person name="Kedem I."/>
            <person name="Shotland Y."/>
            <person name="Kaplan A."/>
        </authorList>
    </citation>
    <scope>NUCLEOTIDE SEQUENCE</scope>
    <source>
        <strain evidence="4">1</strain>
    </source>
</reference>
<keyword evidence="5" id="KW-1185">Reference proteome</keyword>
<feature type="compositionally biased region" description="Low complexity" evidence="2">
    <location>
        <begin position="266"/>
        <end position="288"/>
    </location>
</feature>
<feature type="compositionally biased region" description="Pro residues" evidence="2">
    <location>
        <begin position="585"/>
        <end position="599"/>
    </location>
</feature>
<protein>
    <recommendedName>
        <fullName evidence="3">Arf-GAP domain-containing protein</fullName>
    </recommendedName>
</protein>
<dbReference type="PROSITE" id="PS50115">
    <property type="entry name" value="ARFGAP"/>
    <property type="match status" value="1"/>
</dbReference>
<dbReference type="AlphaFoldDB" id="A0AAD5H2G4"/>
<dbReference type="Pfam" id="PF01412">
    <property type="entry name" value="ArfGap"/>
    <property type="match status" value="1"/>
</dbReference>
<feature type="region of interest" description="Disordered" evidence="2">
    <location>
        <begin position="570"/>
        <end position="603"/>
    </location>
</feature>
<evidence type="ECO:0000256" key="1">
    <source>
        <dbReference type="PROSITE-ProRule" id="PRU00288"/>
    </source>
</evidence>
<dbReference type="CDD" id="cd08838">
    <property type="entry name" value="ArfGap_AGFG"/>
    <property type="match status" value="1"/>
</dbReference>
<evidence type="ECO:0000313" key="4">
    <source>
        <dbReference type="EMBL" id="KAI7837695.1"/>
    </source>
</evidence>
<dbReference type="PANTHER" id="PTHR46085">
    <property type="entry name" value="ARFGAP/RECO-RELATED"/>
    <property type="match status" value="1"/>
</dbReference>
<feature type="domain" description="Arf-GAP" evidence="3">
    <location>
        <begin position="9"/>
        <end position="119"/>
    </location>
</feature>
<feature type="region of interest" description="Disordered" evidence="2">
    <location>
        <begin position="331"/>
        <end position="358"/>
    </location>
</feature>
<keyword evidence="1" id="KW-0862">Zinc</keyword>
<dbReference type="GO" id="GO:0008270">
    <property type="term" value="F:zinc ion binding"/>
    <property type="evidence" value="ECO:0007669"/>
    <property type="project" value="UniProtKB-KW"/>
</dbReference>
<organism evidence="4 5">
    <name type="scientific">Chlorella ohadii</name>
    <dbReference type="NCBI Taxonomy" id="2649997"/>
    <lineage>
        <taxon>Eukaryota</taxon>
        <taxon>Viridiplantae</taxon>
        <taxon>Chlorophyta</taxon>
        <taxon>core chlorophytes</taxon>
        <taxon>Trebouxiophyceae</taxon>
        <taxon>Chlorellales</taxon>
        <taxon>Chlorellaceae</taxon>
        <taxon>Chlorella clade</taxon>
        <taxon>Chlorella</taxon>
    </lineage>
</organism>
<dbReference type="InterPro" id="IPR038508">
    <property type="entry name" value="ArfGAP_dom_sf"/>
</dbReference>
<feature type="compositionally biased region" description="Low complexity" evidence="2">
    <location>
        <begin position="301"/>
        <end position="313"/>
    </location>
</feature>
<dbReference type="SUPFAM" id="SSF57863">
    <property type="entry name" value="ArfGap/RecO-like zinc finger"/>
    <property type="match status" value="1"/>
</dbReference>
<dbReference type="InterPro" id="IPR001164">
    <property type="entry name" value="ArfGAP_dom"/>
</dbReference>
<sequence length="669" mass="65635">MSREAKKAEQRLKALLKEPANKRCVNCDSLGPQYVVSGFNVFVCTVCSGVHRQFGHRVKGVSMSTFKPEEVAALAASGNARFAAYYLHKWTTAALPKPVDRDVHRIHTWIGAVYQDRKFYGEPAGGWTPTAGAAASTTSTEGHEPVVRPLSEVLGSDAPRLHVQGSGSGLERSISAVSSTAGASTPSKAAAAANGTAAAAGGAAAPSGLLDLSSPKSAKAAAPAAAAWDPFGEQAQAAAAASGSPAAAHPAVAPAAEAGWAAFGDAPASPMQRQQQQQPAAAAAAPAAAKEDEGGSWEAFGSGPSSPAAAAEAPAAAPAATAAAAAASAGAGTAPSSAGSSPPKPRQPVRSTSRPEVPMDVFYPEFEQIRATGMLPTGKPVPLPPFPLSYSHSAGHPAGHPGAAPPPVGAQPFKSYSYPTGAAQQQQQQQQHMAAGGYGAPQRPTIAIQPAPLQPGFGYSGVSPSGRPGMPSPGAYSSSGYSPAGSIVSPAGSGFSSAVSHPGTNGSAYSSFTHQDAGAAALRSSAGSLSDLMPGSAAPTPSGAAPGYRLGEAAVNDPFAGLAPGLRSALPAVPQHTSSGRFGAAPPPTPAGGPGPPFAPVAANGGALPPGSIPVAGPFAGAPAAAPAGMAPATAAASATLFGRNPSLTGYDLSAPAAPKPAASGNPFA</sequence>
<name>A0AAD5H2G4_9CHLO</name>
<evidence type="ECO:0000259" key="3">
    <source>
        <dbReference type="PROSITE" id="PS50115"/>
    </source>
</evidence>
<evidence type="ECO:0000313" key="5">
    <source>
        <dbReference type="Proteomes" id="UP001205105"/>
    </source>
</evidence>
<dbReference type="EMBL" id="JADXDR010000145">
    <property type="protein sequence ID" value="KAI7837695.1"/>
    <property type="molecule type" value="Genomic_DNA"/>
</dbReference>
<dbReference type="SMART" id="SM00105">
    <property type="entry name" value="ArfGap"/>
    <property type="match status" value="1"/>
</dbReference>